<keyword evidence="7" id="KW-0808">Transferase</keyword>
<feature type="binding site" evidence="4">
    <location>
        <position position="55"/>
    </location>
    <ligand>
        <name>ATP</name>
        <dbReference type="ChEBI" id="CHEBI:30616"/>
    </ligand>
</feature>
<name>A0A8H7BJS7_9FUNG</name>
<keyword evidence="7" id="KW-0418">Kinase</keyword>
<keyword evidence="2 4" id="KW-0547">Nucleotide-binding</keyword>
<evidence type="ECO:0000256" key="5">
    <source>
        <dbReference type="RuleBase" id="RU000304"/>
    </source>
</evidence>
<dbReference type="InterPro" id="IPR050235">
    <property type="entry name" value="CK1_Ser-Thr_kinase"/>
</dbReference>
<dbReference type="OrthoDB" id="5800476at2759"/>
<comment type="similarity">
    <text evidence="5">Belongs to the protein kinase superfamily.</text>
</comment>
<evidence type="ECO:0000256" key="2">
    <source>
        <dbReference type="ARBA" id="ARBA00022741"/>
    </source>
</evidence>
<dbReference type="InterPro" id="IPR011009">
    <property type="entry name" value="Kinase-like_dom_sf"/>
</dbReference>
<gene>
    <name evidence="7" type="primary">YCK1_1</name>
    <name evidence="7" type="ORF">EC973_001798</name>
</gene>
<dbReference type="PROSITE" id="PS00107">
    <property type="entry name" value="PROTEIN_KINASE_ATP"/>
    <property type="match status" value="1"/>
</dbReference>
<sequence>MANYRSTKDNVYSTFLSTNDTVGHHYCLGQKLGEGSFGVIYKGINLLNNECVAIKLEPKSTKAPQLEVEYRNYKLLEGLTGIPTVHYFGIEGNQHVLLDRIEAVHKRDLVYRDVKPDNFLIGRAATVAADTIFLIDYGMAKPYRDPQTNQHIPCRDCQSISGTARYMSINAHLGKEHSRRDDLESLGYVSVYLLRGSLPWQGFTAPTQQEKYKKIGDKKQNITAKELCAGEFETYLHYVRQLRFDEEPNYEFVKGLFSDIMERTRKGDESDILYDWNMINNGKGWQASEPRPRRKPLLLMDK</sequence>
<dbReference type="InterPro" id="IPR000719">
    <property type="entry name" value="Prot_kinase_dom"/>
</dbReference>
<keyword evidence="8" id="KW-1185">Reference proteome</keyword>
<organism evidence="7 8">
    <name type="scientific">Apophysomyces ossiformis</name>
    <dbReference type="NCBI Taxonomy" id="679940"/>
    <lineage>
        <taxon>Eukaryota</taxon>
        <taxon>Fungi</taxon>
        <taxon>Fungi incertae sedis</taxon>
        <taxon>Mucoromycota</taxon>
        <taxon>Mucoromycotina</taxon>
        <taxon>Mucoromycetes</taxon>
        <taxon>Mucorales</taxon>
        <taxon>Mucorineae</taxon>
        <taxon>Mucoraceae</taxon>
        <taxon>Apophysomyces</taxon>
    </lineage>
</organism>
<dbReference type="SMART" id="SM00220">
    <property type="entry name" value="S_TKc"/>
    <property type="match status" value="1"/>
</dbReference>
<keyword evidence="3 4" id="KW-0067">ATP-binding</keyword>
<dbReference type="GO" id="GO:0005524">
    <property type="term" value="F:ATP binding"/>
    <property type="evidence" value="ECO:0007669"/>
    <property type="project" value="UniProtKB-UniRule"/>
</dbReference>
<keyword evidence="5" id="KW-0723">Serine/threonine-protein kinase</keyword>
<dbReference type="PROSITE" id="PS00108">
    <property type="entry name" value="PROTEIN_KINASE_ST"/>
    <property type="match status" value="1"/>
</dbReference>
<protein>
    <recommendedName>
        <fullName evidence="1">non-specific serine/threonine protein kinase</fullName>
        <ecNumber evidence="1">2.7.11.1</ecNumber>
    </recommendedName>
</protein>
<evidence type="ECO:0000313" key="8">
    <source>
        <dbReference type="Proteomes" id="UP000605846"/>
    </source>
</evidence>
<dbReference type="SUPFAM" id="SSF56112">
    <property type="entry name" value="Protein kinase-like (PK-like)"/>
    <property type="match status" value="1"/>
</dbReference>
<dbReference type="PANTHER" id="PTHR11909">
    <property type="entry name" value="CASEIN KINASE-RELATED"/>
    <property type="match status" value="1"/>
</dbReference>
<dbReference type="Gene3D" id="1.10.510.10">
    <property type="entry name" value="Transferase(Phosphotransferase) domain 1"/>
    <property type="match status" value="1"/>
</dbReference>
<dbReference type="AlphaFoldDB" id="A0A8H7BJS7"/>
<evidence type="ECO:0000313" key="7">
    <source>
        <dbReference type="EMBL" id="KAF7723604.1"/>
    </source>
</evidence>
<comment type="caution">
    <text evidence="7">The sequence shown here is derived from an EMBL/GenBank/DDBJ whole genome shotgun (WGS) entry which is preliminary data.</text>
</comment>
<dbReference type="Gene3D" id="3.30.200.20">
    <property type="entry name" value="Phosphorylase Kinase, domain 1"/>
    <property type="match status" value="1"/>
</dbReference>
<reference evidence="7" key="1">
    <citation type="submission" date="2020-01" db="EMBL/GenBank/DDBJ databases">
        <title>Genome Sequencing of Three Apophysomyces-Like Fungal Strains Confirms a Novel Fungal Genus in the Mucoromycota with divergent Burkholderia-like Endosymbiotic Bacteria.</title>
        <authorList>
            <person name="Stajich J.E."/>
            <person name="Macias A.M."/>
            <person name="Carter-House D."/>
            <person name="Lovett B."/>
            <person name="Kasson L.R."/>
            <person name="Berry K."/>
            <person name="Grigoriev I."/>
            <person name="Chang Y."/>
            <person name="Spatafora J."/>
            <person name="Kasson M.T."/>
        </authorList>
    </citation>
    <scope>NUCLEOTIDE SEQUENCE</scope>
    <source>
        <strain evidence="7">NRRL A-21654</strain>
    </source>
</reference>
<dbReference type="Proteomes" id="UP000605846">
    <property type="component" value="Unassembled WGS sequence"/>
</dbReference>
<evidence type="ECO:0000256" key="4">
    <source>
        <dbReference type="PROSITE-ProRule" id="PRU10141"/>
    </source>
</evidence>
<dbReference type="GO" id="GO:0004674">
    <property type="term" value="F:protein serine/threonine kinase activity"/>
    <property type="evidence" value="ECO:0007669"/>
    <property type="project" value="UniProtKB-KW"/>
</dbReference>
<dbReference type="CDD" id="cd14016">
    <property type="entry name" value="STKc_CK1"/>
    <property type="match status" value="1"/>
</dbReference>
<dbReference type="InterPro" id="IPR017441">
    <property type="entry name" value="Protein_kinase_ATP_BS"/>
</dbReference>
<accession>A0A8H7BJS7</accession>
<feature type="domain" description="Protein kinase" evidence="6">
    <location>
        <begin position="1"/>
        <end position="302"/>
    </location>
</feature>
<dbReference type="InterPro" id="IPR008271">
    <property type="entry name" value="Ser/Thr_kinase_AS"/>
</dbReference>
<dbReference type="EC" id="2.7.11.1" evidence="1"/>
<dbReference type="EMBL" id="JABAYA010000145">
    <property type="protein sequence ID" value="KAF7723604.1"/>
    <property type="molecule type" value="Genomic_DNA"/>
</dbReference>
<proteinExistence type="inferred from homology"/>
<dbReference type="Pfam" id="PF00069">
    <property type="entry name" value="Pkinase"/>
    <property type="match status" value="1"/>
</dbReference>
<dbReference type="PROSITE" id="PS50011">
    <property type="entry name" value="PROTEIN_KINASE_DOM"/>
    <property type="match status" value="1"/>
</dbReference>
<evidence type="ECO:0000256" key="3">
    <source>
        <dbReference type="ARBA" id="ARBA00022840"/>
    </source>
</evidence>
<evidence type="ECO:0000259" key="6">
    <source>
        <dbReference type="PROSITE" id="PS50011"/>
    </source>
</evidence>
<evidence type="ECO:0000256" key="1">
    <source>
        <dbReference type="ARBA" id="ARBA00012513"/>
    </source>
</evidence>